<feature type="transmembrane region" description="Helical" evidence="12">
    <location>
        <begin position="209"/>
        <end position="230"/>
    </location>
</feature>
<comment type="similarity">
    <text evidence="2">Belongs to the otopetrin family.</text>
</comment>
<keyword evidence="5 12" id="KW-0812">Transmembrane</keyword>
<keyword evidence="10" id="KW-0407">Ion channel</keyword>
<gene>
    <name evidence="14" type="primary">LOC106470967</name>
</gene>
<keyword evidence="6" id="KW-0375">Hydrogen ion transport</keyword>
<dbReference type="Pfam" id="PF03189">
    <property type="entry name" value="Otopetrin"/>
    <property type="match status" value="1"/>
</dbReference>
<feature type="compositionally biased region" description="Pro residues" evidence="11">
    <location>
        <begin position="38"/>
        <end position="55"/>
    </location>
</feature>
<dbReference type="SUPFAM" id="SSF101447">
    <property type="entry name" value="Formin homology 2 domain (FH2 domain)"/>
    <property type="match status" value="1"/>
</dbReference>
<feature type="transmembrane region" description="Helical" evidence="12">
    <location>
        <begin position="545"/>
        <end position="565"/>
    </location>
</feature>
<dbReference type="RefSeq" id="XP_013787008.2">
    <property type="nucleotide sequence ID" value="XM_013931554.2"/>
</dbReference>
<keyword evidence="7 12" id="KW-1133">Transmembrane helix</keyword>
<dbReference type="GeneID" id="106470967"/>
<proteinExistence type="inferred from homology"/>
<evidence type="ECO:0000256" key="6">
    <source>
        <dbReference type="ARBA" id="ARBA00022781"/>
    </source>
</evidence>
<feature type="compositionally biased region" description="Basic and acidic residues" evidence="11">
    <location>
        <begin position="1"/>
        <end position="10"/>
    </location>
</feature>
<evidence type="ECO:0000256" key="4">
    <source>
        <dbReference type="ARBA" id="ARBA00022475"/>
    </source>
</evidence>
<dbReference type="InterPro" id="IPR004878">
    <property type="entry name" value="Otopetrin"/>
</dbReference>
<keyword evidence="13" id="KW-1185">Reference proteome</keyword>
<evidence type="ECO:0000256" key="3">
    <source>
        <dbReference type="ARBA" id="ARBA00022448"/>
    </source>
</evidence>
<keyword evidence="9 12" id="KW-0472">Membrane</keyword>
<evidence type="ECO:0000256" key="9">
    <source>
        <dbReference type="ARBA" id="ARBA00023136"/>
    </source>
</evidence>
<dbReference type="Proteomes" id="UP000694941">
    <property type="component" value="Unplaced"/>
</dbReference>
<feature type="transmembrane region" description="Helical" evidence="12">
    <location>
        <begin position="585"/>
        <end position="602"/>
    </location>
</feature>
<feature type="transmembrane region" description="Helical" evidence="12">
    <location>
        <begin position="380"/>
        <end position="400"/>
    </location>
</feature>
<feature type="transmembrane region" description="Helical" evidence="12">
    <location>
        <begin position="443"/>
        <end position="463"/>
    </location>
</feature>
<evidence type="ECO:0000256" key="1">
    <source>
        <dbReference type="ARBA" id="ARBA00004651"/>
    </source>
</evidence>
<organism evidence="13 14">
    <name type="scientific">Limulus polyphemus</name>
    <name type="common">Atlantic horseshoe crab</name>
    <dbReference type="NCBI Taxonomy" id="6850"/>
    <lineage>
        <taxon>Eukaryota</taxon>
        <taxon>Metazoa</taxon>
        <taxon>Ecdysozoa</taxon>
        <taxon>Arthropoda</taxon>
        <taxon>Chelicerata</taxon>
        <taxon>Merostomata</taxon>
        <taxon>Xiphosura</taxon>
        <taxon>Limulidae</taxon>
        <taxon>Limulus</taxon>
    </lineage>
</organism>
<evidence type="ECO:0000256" key="5">
    <source>
        <dbReference type="ARBA" id="ARBA00022692"/>
    </source>
</evidence>
<feature type="transmembrane region" description="Helical" evidence="12">
    <location>
        <begin position="622"/>
        <end position="641"/>
    </location>
</feature>
<accession>A0ABM1BR27</accession>
<evidence type="ECO:0000256" key="12">
    <source>
        <dbReference type="SAM" id="Phobius"/>
    </source>
</evidence>
<feature type="transmembrane region" description="Helical" evidence="12">
    <location>
        <begin position="113"/>
        <end position="134"/>
    </location>
</feature>
<comment type="subcellular location">
    <subcellularLocation>
        <location evidence="1">Cell membrane</location>
        <topology evidence="1">Multi-pass membrane protein</topology>
    </subcellularLocation>
</comment>
<feature type="compositionally biased region" description="Polar residues" evidence="11">
    <location>
        <begin position="56"/>
        <end position="67"/>
    </location>
</feature>
<evidence type="ECO:0000313" key="13">
    <source>
        <dbReference type="Proteomes" id="UP000694941"/>
    </source>
</evidence>
<evidence type="ECO:0000256" key="2">
    <source>
        <dbReference type="ARBA" id="ARBA00006513"/>
    </source>
</evidence>
<keyword evidence="4" id="KW-1003">Cell membrane</keyword>
<feature type="transmembrane region" description="Helical" evidence="12">
    <location>
        <begin position="518"/>
        <end position="539"/>
    </location>
</feature>
<feature type="region of interest" description="Disordered" evidence="11">
    <location>
        <begin position="1"/>
        <end position="94"/>
    </location>
</feature>
<feature type="transmembrane region" description="Helical" evidence="12">
    <location>
        <begin position="146"/>
        <end position="167"/>
    </location>
</feature>
<feature type="compositionally biased region" description="Polar residues" evidence="11">
    <location>
        <begin position="13"/>
        <end position="31"/>
    </location>
</feature>
<sequence length="660" mass="74157">MISEMPKVDTMKNVANNNVKTSDNIQETTFPSPEKTDPPPTPPPPPPPLPPPPPTANSASKTNNVASKATDEIDKNMLPLPLPEGGTSTSGNDQSHIEMLLPSRRRRPANDTVHVLSSLYAKLVIMITLVLVVTEVLDNSVPLLLFHGYLFTYLLGGAVLCLMCIYFSMMVNKCPSCTGSSLSITEDASDPEAIIGGRKISYQSSNISIYLRIGSLVFGLGTLTSLGLEISSAFTRQDACVDELNMSQPVLQALFTFLQMLFLFVNVQDLIQSLGWFRHFAFMHLLATNVAVWIRQVIWEVTRDWGSLDHVIISSEKAWPLDDHNMTVHTFNEKGEHGVFFTRHCRWKKEINNEMEPMMALSRCLHNSTIGSIWEKSAPFLYAFIIQYSLIGTVMAYFLWQNIDKFSRRRKKSGISEYESENTEKTKQRPHFTMDCQGASKGLLLGLLVLVAGIIVVILFFVLKGQNTLNFDTLFALVVLHASILGTSTIAVLIGLFRIRHLNRQTRRVRKLNGLLQHIGVLAVYGYGLFGMVVGGMELQSIKHMVLFIDGALMVIQSFLQMLFIHKVLRRSCDYDEALQNARPGRQVVTFLVFCNLGLWLMETFTAHNYVTSQLQLDFYGNKAWGFICAVLMPLMIFYRFHSSSALTDAWKSTYKVKSN</sequence>
<feature type="transmembrane region" description="Helical" evidence="12">
    <location>
        <begin position="475"/>
        <end position="497"/>
    </location>
</feature>
<protein>
    <submittedName>
        <fullName evidence="14">Otopetrin-2-like</fullName>
    </submittedName>
</protein>
<evidence type="ECO:0000256" key="10">
    <source>
        <dbReference type="ARBA" id="ARBA00023303"/>
    </source>
</evidence>
<evidence type="ECO:0000256" key="7">
    <source>
        <dbReference type="ARBA" id="ARBA00022989"/>
    </source>
</evidence>
<keyword evidence="3" id="KW-0813">Transport</keyword>
<feature type="transmembrane region" description="Helical" evidence="12">
    <location>
        <begin position="250"/>
        <end position="267"/>
    </location>
</feature>
<dbReference type="PANTHER" id="PTHR21522:SF32">
    <property type="entry name" value="OTOPETRIN-2"/>
    <property type="match status" value="1"/>
</dbReference>
<feature type="transmembrane region" description="Helical" evidence="12">
    <location>
        <begin position="279"/>
        <end position="298"/>
    </location>
</feature>
<reference evidence="14" key="1">
    <citation type="submission" date="2025-08" db="UniProtKB">
        <authorList>
            <consortium name="RefSeq"/>
        </authorList>
    </citation>
    <scope>IDENTIFICATION</scope>
    <source>
        <tissue evidence="14">Muscle</tissue>
    </source>
</reference>
<evidence type="ECO:0000256" key="11">
    <source>
        <dbReference type="SAM" id="MobiDB-lite"/>
    </source>
</evidence>
<evidence type="ECO:0000256" key="8">
    <source>
        <dbReference type="ARBA" id="ARBA00023065"/>
    </source>
</evidence>
<name>A0ABM1BR27_LIMPO</name>
<dbReference type="PANTHER" id="PTHR21522">
    <property type="entry name" value="PROTON CHANNEL OTOP"/>
    <property type="match status" value="1"/>
</dbReference>
<keyword evidence="8" id="KW-0406">Ion transport</keyword>
<evidence type="ECO:0000313" key="14">
    <source>
        <dbReference type="RefSeq" id="XP_013787008.2"/>
    </source>
</evidence>